<protein>
    <recommendedName>
        <fullName evidence="4">Yeast cell wall synthesis Kre9/Knh1-like N-terminal domain-containing protein</fullName>
    </recommendedName>
</protein>
<dbReference type="RefSeq" id="XP_066659018.1">
    <property type="nucleotide sequence ID" value="XM_066797970.1"/>
</dbReference>
<accession>A0ABR1M565</accession>
<feature type="domain" description="Yeast cell wall synthesis Kre9/Knh1-like N-terminal" evidence="4">
    <location>
        <begin position="115"/>
        <end position="159"/>
    </location>
</feature>
<evidence type="ECO:0000259" key="4">
    <source>
        <dbReference type="Pfam" id="PF10342"/>
    </source>
</evidence>
<dbReference type="EMBL" id="JBBPEH010000002">
    <property type="protein sequence ID" value="KAK7542725.1"/>
    <property type="molecule type" value="Genomic_DNA"/>
</dbReference>
<dbReference type="Proteomes" id="UP001360953">
    <property type="component" value="Unassembled WGS sequence"/>
</dbReference>
<sequence>MRFSSAIPIIIAGLSALAAAAGENAFIVPMSGFNPEAGKDSTIQWEPTAGKTVTLKLRQGASSNLGSGATIAGMFNVYFRSRVCIPADAPCFPHTLLRFVVSPPLIPTVNPNGAAANIPNDGSYTWSVPTDVVRGTDYTIQIVNDENTSQTNYYPYFTIQSTNVVAVSSSAASSAAASSTESASKTSASKTSATDASVTALDVSSTASASATKSGASSTLSTASRSSATEESAAATSTPGSAPTSGASAIARGSVAAFVLAAAGFAAAMW</sequence>
<reference evidence="5 6" key="1">
    <citation type="submission" date="2024-04" db="EMBL/GenBank/DDBJ databases">
        <title>Phyllosticta paracitricarpa is synonymous to the EU quarantine fungus P. citricarpa based on phylogenomic analyses.</title>
        <authorList>
            <consortium name="Lawrence Berkeley National Laboratory"/>
            <person name="Van ingen-buijs V.A."/>
            <person name="Van westerhoven A.C."/>
            <person name="Haridas S."/>
            <person name="Skiadas P."/>
            <person name="Martin F."/>
            <person name="Groenewald J.Z."/>
            <person name="Crous P.W."/>
            <person name="Seidl M.F."/>
        </authorList>
    </citation>
    <scope>NUCLEOTIDE SEQUENCE [LARGE SCALE GENOMIC DNA]</scope>
    <source>
        <strain evidence="5 6">CPC 17464</strain>
    </source>
</reference>
<feature type="chain" id="PRO_5046262322" description="Yeast cell wall synthesis Kre9/Knh1-like N-terminal domain-containing protein" evidence="3">
    <location>
        <begin position="23"/>
        <end position="270"/>
    </location>
</feature>
<dbReference type="PANTHER" id="PTHR40633">
    <property type="entry name" value="MATRIX PROTEIN, PUTATIVE (AFU_ORTHOLOGUE AFUA_8G05410)-RELATED"/>
    <property type="match status" value="1"/>
</dbReference>
<organism evidence="5 6">
    <name type="scientific">Phyllosticta citribraziliensis</name>
    <dbReference type="NCBI Taxonomy" id="989973"/>
    <lineage>
        <taxon>Eukaryota</taxon>
        <taxon>Fungi</taxon>
        <taxon>Dikarya</taxon>
        <taxon>Ascomycota</taxon>
        <taxon>Pezizomycotina</taxon>
        <taxon>Dothideomycetes</taxon>
        <taxon>Dothideomycetes incertae sedis</taxon>
        <taxon>Botryosphaeriales</taxon>
        <taxon>Phyllostictaceae</taxon>
        <taxon>Phyllosticta</taxon>
    </lineage>
</organism>
<evidence type="ECO:0000256" key="2">
    <source>
        <dbReference type="SAM" id="MobiDB-lite"/>
    </source>
</evidence>
<dbReference type="Pfam" id="PF10342">
    <property type="entry name" value="Kre9_KNH"/>
    <property type="match status" value="1"/>
</dbReference>
<dbReference type="InterPro" id="IPR018466">
    <property type="entry name" value="Kre9/Knh1-like_N"/>
</dbReference>
<feature type="region of interest" description="Disordered" evidence="2">
    <location>
        <begin position="214"/>
        <end position="246"/>
    </location>
</feature>
<dbReference type="GeneID" id="92030876"/>
<dbReference type="PANTHER" id="PTHR40633:SF5">
    <property type="entry name" value="ANCHORED PROTEIN, PUTATIVE (AFU_ORTHOLOGUE AFUA_8G04370)-RELATED"/>
    <property type="match status" value="1"/>
</dbReference>
<proteinExistence type="predicted"/>
<evidence type="ECO:0000256" key="3">
    <source>
        <dbReference type="SAM" id="SignalP"/>
    </source>
</evidence>
<evidence type="ECO:0000313" key="5">
    <source>
        <dbReference type="EMBL" id="KAK7542725.1"/>
    </source>
</evidence>
<keyword evidence="1 3" id="KW-0732">Signal</keyword>
<dbReference type="InterPro" id="IPR052982">
    <property type="entry name" value="SRP1/TIP1-like"/>
</dbReference>
<name>A0ABR1M565_9PEZI</name>
<comment type="caution">
    <text evidence="5">The sequence shown here is derived from an EMBL/GenBank/DDBJ whole genome shotgun (WGS) entry which is preliminary data.</text>
</comment>
<evidence type="ECO:0000256" key="1">
    <source>
        <dbReference type="ARBA" id="ARBA00022729"/>
    </source>
</evidence>
<feature type="signal peptide" evidence="3">
    <location>
        <begin position="1"/>
        <end position="22"/>
    </location>
</feature>
<keyword evidence="6" id="KW-1185">Reference proteome</keyword>
<evidence type="ECO:0000313" key="6">
    <source>
        <dbReference type="Proteomes" id="UP001360953"/>
    </source>
</evidence>
<gene>
    <name evidence="5" type="ORF">J3D65DRAFT_600443</name>
</gene>